<sequence length="76" mass="8513">MYKEILKPTKKTGPWNGDYSREKGDVVKVKKGHPFQNYRGTVEIAYGGDVFGVCIAPSLFRDAPSRTISIHTDNLI</sequence>
<dbReference type="AlphaFoldDB" id="A0A0F9WSC3"/>
<name>A0A0F9WSC3_9ZZZZ</name>
<proteinExistence type="predicted"/>
<gene>
    <name evidence="1" type="ORF">LCGC14_0316100</name>
</gene>
<dbReference type="EMBL" id="LAZR01000211">
    <property type="protein sequence ID" value="KKN81698.1"/>
    <property type="molecule type" value="Genomic_DNA"/>
</dbReference>
<comment type="caution">
    <text evidence="1">The sequence shown here is derived from an EMBL/GenBank/DDBJ whole genome shotgun (WGS) entry which is preliminary data.</text>
</comment>
<evidence type="ECO:0000313" key="1">
    <source>
        <dbReference type="EMBL" id="KKN81698.1"/>
    </source>
</evidence>
<protein>
    <submittedName>
        <fullName evidence="1">Uncharacterized protein</fullName>
    </submittedName>
</protein>
<organism evidence="1">
    <name type="scientific">marine sediment metagenome</name>
    <dbReference type="NCBI Taxonomy" id="412755"/>
    <lineage>
        <taxon>unclassified sequences</taxon>
        <taxon>metagenomes</taxon>
        <taxon>ecological metagenomes</taxon>
    </lineage>
</organism>
<accession>A0A0F9WSC3</accession>
<reference evidence="1" key="1">
    <citation type="journal article" date="2015" name="Nature">
        <title>Complex archaea that bridge the gap between prokaryotes and eukaryotes.</title>
        <authorList>
            <person name="Spang A."/>
            <person name="Saw J.H."/>
            <person name="Jorgensen S.L."/>
            <person name="Zaremba-Niedzwiedzka K."/>
            <person name="Martijn J."/>
            <person name="Lind A.E."/>
            <person name="van Eijk R."/>
            <person name="Schleper C."/>
            <person name="Guy L."/>
            <person name="Ettema T.J."/>
        </authorList>
    </citation>
    <scope>NUCLEOTIDE SEQUENCE</scope>
</reference>